<dbReference type="PROSITE" id="PS51257">
    <property type="entry name" value="PROKAR_LIPOPROTEIN"/>
    <property type="match status" value="1"/>
</dbReference>
<dbReference type="OrthoDB" id="7062408at2"/>
<evidence type="ECO:0008006" key="3">
    <source>
        <dbReference type="Google" id="ProtNLM"/>
    </source>
</evidence>
<gene>
    <name evidence="1" type="ORF">CHH28_16365</name>
</gene>
<dbReference type="AlphaFoldDB" id="A0A222FP41"/>
<dbReference type="Proteomes" id="UP000202440">
    <property type="component" value="Chromosome"/>
</dbReference>
<evidence type="ECO:0000313" key="1">
    <source>
        <dbReference type="EMBL" id="ASP40151.1"/>
    </source>
</evidence>
<reference evidence="1 2" key="1">
    <citation type="submission" date="2017-07" db="EMBL/GenBank/DDBJ databases">
        <title>Annotated genome sequence of Bacterioplanes sanyensis isolated from Red Sea.</title>
        <authorList>
            <person name="Rehman Z.U."/>
        </authorList>
    </citation>
    <scope>NUCLEOTIDE SEQUENCE [LARGE SCALE GENOMIC DNA]</scope>
    <source>
        <strain evidence="1 2">NV9</strain>
    </source>
</reference>
<evidence type="ECO:0000313" key="2">
    <source>
        <dbReference type="Proteomes" id="UP000202440"/>
    </source>
</evidence>
<keyword evidence="2" id="KW-1185">Reference proteome</keyword>
<dbReference type="EMBL" id="CP022530">
    <property type="protein sequence ID" value="ASP40151.1"/>
    <property type="molecule type" value="Genomic_DNA"/>
</dbReference>
<organism evidence="1 2">
    <name type="scientific">Bacterioplanes sanyensis</name>
    <dbReference type="NCBI Taxonomy" id="1249553"/>
    <lineage>
        <taxon>Bacteria</taxon>
        <taxon>Pseudomonadati</taxon>
        <taxon>Pseudomonadota</taxon>
        <taxon>Gammaproteobacteria</taxon>
        <taxon>Oceanospirillales</taxon>
        <taxon>Oceanospirillaceae</taxon>
        <taxon>Bacterioplanes</taxon>
    </lineage>
</organism>
<name>A0A222FP41_9GAMM</name>
<proteinExistence type="predicted"/>
<sequence length="198" mass="22049">MRVIVLCFVLIASGCTTYSISDQSLLEIPTPQGAYKGDIYQPKALEIDADMQCHVSGRSGNIVRSKCSNKERIEFVVNEFKDRGYKVFPSSDTGSAMIKIEETNTPGMIDSFSLLVNVLSIGFIPFYDYTSYSVTYSDPAEGVEVERDVSFSTTRSWFNVFRSNPDNIEGRNWRKDAEHNLIRKVLSEAGIGSAPTGE</sequence>
<accession>A0A222FP41</accession>
<dbReference type="KEGG" id="bsan:CHH28_16365"/>
<protein>
    <recommendedName>
        <fullName evidence="3">Lipoprotein</fullName>
    </recommendedName>
</protein>
<dbReference type="RefSeq" id="WP_094061324.1">
    <property type="nucleotide sequence ID" value="NZ_CP022530.1"/>
</dbReference>